<evidence type="ECO:0000256" key="1">
    <source>
        <dbReference type="ARBA" id="ARBA00004071"/>
    </source>
</evidence>
<evidence type="ECO:0000313" key="8">
    <source>
        <dbReference type="EMBL" id="KIJ22836.1"/>
    </source>
</evidence>
<dbReference type="AlphaFoldDB" id="A0A0C9UBD0"/>
<dbReference type="Proteomes" id="UP000054279">
    <property type="component" value="Unassembled WGS sequence"/>
</dbReference>
<dbReference type="HOGENOM" id="CLU_002934_4_0_1"/>
<dbReference type="Gene3D" id="3.20.20.80">
    <property type="entry name" value="Glycosidases"/>
    <property type="match status" value="1"/>
</dbReference>
<comment type="function">
    <text evidence="1">Alpha-L-fucosidase is responsible for hydrolyzing the alpha-1,6-linked fucose joined to the reducing-end N-acetylglucosamine of the carbohydrate moieties of glycoproteins.</text>
</comment>
<name>A0A0C9UBD0_SPHS4</name>
<dbReference type="EC" id="3.2.1.51" evidence="3"/>
<dbReference type="InterPro" id="IPR016286">
    <property type="entry name" value="FUC_metazoa-typ"/>
</dbReference>
<dbReference type="InterPro" id="IPR000933">
    <property type="entry name" value="Glyco_hydro_29"/>
</dbReference>
<evidence type="ECO:0000313" key="9">
    <source>
        <dbReference type="Proteomes" id="UP000054279"/>
    </source>
</evidence>
<dbReference type="OrthoDB" id="6039950at2759"/>
<keyword evidence="6" id="KW-0326">Glycosidase</keyword>
<dbReference type="PRINTS" id="PR00741">
    <property type="entry name" value="GLHYDRLASE29"/>
</dbReference>
<evidence type="ECO:0000259" key="7">
    <source>
        <dbReference type="Pfam" id="PF01120"/>
    </source>
</evidence>
<comment type="similarity">
    <text evidence="2">Belongs to the glycosyl hydrolase 29 family.</text>
</comment>
<reference evidence="8 9" key="1">
    <citation type="submission" date="2014-06" db="EMBL/GenBank/DDBJ databases">
        <title>Evolutionary Origins and Diversification of the Mycorrhizal Mutualists.</title>
        <authorList>
            <consortium name="DOE Joint Genome Institute"/>
            <consortium name="Mycorrhizal Genomics Consortium"/>
            <person name="Kohler A."/>
            <person name="Kuo A."/>
            <person name="Nagy L.G."/>
            <person name="Floudas D."/>
            <person name="Copeland A."/>
            <person name="Barry K.W."/>
            <person name="Cichocki N."/>
            <person name="Veneault-Fourrey C."/>
            <person name="LaButti K."/>
            <person name="Lindquist E.A."/>
            <person name="Lipzen A."/>
            <person name="Lundell T."/>
            <person name="Morin E."/>
            <person name="Murat C."/>
            <person name="Riley R."/>
            <person name="Ohm R."/>
            <person name="Sun H."/>
            <person name="Tunlid A."/>
            <person name="Henrissat B."/>
            <person name="Grigoriev I.V."/>
            <person name="Hibbett D.S."/>
            <person name="Martin F."/>
        </authorList>
    </citation>
    <scope>NUCLEOTIDE SEQUENCE [LARGE SCALE GENOMIC DNA]</scope>
    <source>
        <strain evidence="8 9">SS14</strain>
    </source>
</reference>
<dbReference type="InterPro" id="IPR057739">
    <property type="entry name" value="Glyco_hydro_29_N"/>
</dbReference>
<keyword evidence="5" id="KW-0378">Hydrolase</keyword>
<dbReference type="SMART" id="SM00812">
    <property type="entry name" value="Alpha_L_fucos"/>
    <property type="match status" value="1"/>
</dbReference>
<organism evidence="8 9">
    <name type="scientific">Sphaerobolus stellatus (strain SS14)</name>
    <dbReference type="NCBI Taxonomy" id="990650"/>
    <lineage>
        <taxon>Eukaryota</taxon>
        <taxon>Fungi</taxon>
        <taxon>Dikarya</taxon>
        <taxon>Basidiomycota</taxon>
        <taxon>Agaricomycotina</taxon>
        <taxon>Agaricomycetes</taxon>
        <taxon>Phallomycetidae</taxon>
        <taxon>Geastrales</taxon>
        <taxon>Sphaerobolaceae</taxon>
        <taxon>Sphaerobolus</taxon>
    </lineage>
</organism>
<keyword evidence="4" id="KW-0732">Signal</keyword>
<dbReference type="GO" id="GO:0016139">
    <property type="term" value="P:glycoside catabolic process"/>
    <property type="evidence" value="ECO:0007669"/>
    <property type="project" value="TreeGrafter"/>
</dbReference>
<accession>A0A0C9UBD0</accession>
<evidence type="ECO:0000256" key="6">
    <source>
        <dbReference type="ARBA" id="ARBA00023295"/>
    </source>
</evidence>
<dbReference type="GO" id="GO:0006004">
    <property type="term" value="P:fucose metabolic process"/>
    <property type="evidence" value="ECO:0007669"/>
    <property type="project" value="InterPro"/>
</dbReference>
<protein>
    <recommendedName>
        <fullName evidence="3">alpha-L-fucosidase</fullName>
        <ecNumber evidence="3">3.2.1.51</ecNumber>
    </recommendedName>
</protein>
<sequence>MKSPNNTNSPTWIYHKETYGEEFVYDDFIPRMALFDAGSTTNRSTVSLGPKRDFIHEIITSATNNHPDLVTGTYFSLPEWFNPAYAPYGFSEWPGGLPHNAYNWSQLEPYTGYIEVKDFIQDIQKPQMEILVGEKYDTNIMWCDIGGPTNITEVVPGWYNRKYQEGKNVVMDDRCNTWAYDFSTPEYSTYGVVTQDKWESNSGLDPFSYATHNFAGYNAQTPAANYMNTTTAVHTLADIVSKNGNWLLDIGPTGNGSVVEPETKTLQGIGAWLKKAGKSIYATDYWFITPQESSNIRFTTTPLAFYITTFDNPSPSFKIASPVPILMQDKITLLGGSGEPLQFSIDKTGNLTISVSTSEASRVSDAWVFEIVYS</sequence>
<proteinExistence type="inferred from homology"/>
<dbReference type="InterPro" id="IPR017853">
    <property type="entry name" value="GH"/>
</dbReference>
<dbReference type="PANTHER" id="PTHR10030">
    <property type="entry name" value="ALPHA-L-FUCOSIDASE"/>
    <property type="match status" value="1"/>
</dbReference>
<evidence type="ECO:0000256" key="4">
    <source>
        <dbReference type="ARBA" id="ARBA00022729"/>
    </source>
</evidence>
<evidence type="ECO:0000256" key="5">
    <source>
        <dbReference type="ARBA" id="ARBA00022801"/>
    </source>
</evidence>
<dbReference type="EMBL" id="KN837918">
    <property type="protein sequence ID" value="KIJ22836.1"/>
    <property type="molecule type" value="Genomic_DNA"/>
</dbReference>
<dbReference type="Pfam" id="PF01120">
    <property type="entry name" value="Alpha_L_fucos"/>
    <property type="match status" value="1"/>
</dbReference>
<keyword evidence="9" id="KW-1185">Reference proteome</keyword>
<evidence type="ECO:0000256" key="3">
    <source>
        <dbReference type="ARBA" id="ARBA00012662"/>
    </source>
</evidence>
<evidence type="ECO:0000256" key="2">
    <source>
        <dbReference type="ARBA" id="ARBA00007951"/>
    </source>
</evidence>
<gene>
    <name evidence="8" type="ORF">M422DRAFT_57051</name>
</gene>
<feature type="domain" description="Glycoside hydrolase family 29 N-terminal" evidence="7">
    <location>
        <begin position="34"/>
        <end position="277"/>
    </location>
</feature>
<dbReference type="GO" id="GO:0004560">
    <property type="term" value="F:alpha-L-fucosidase activity"/>
    <property type="evidence" value="ECO:0007669"/>
    <property type="project" value="UniProtKB-EC"/>
</dbReference>
<dbReference type="PANTHER" id="PTHR10030:SF37">
    <property type="entry name" value="ALPHA-L-FUCOSIDASE-RELATED"/>
    <property type="match status" value="1"/>
</dbReference>
<dbReference type="SUPFAM" id="SSF51445">
    <property type="entry name" value="(Trans)glycosidases"/>
    <property type="match status" value="1"/>
</dbReference>